<evidence type="ECO:0000256" key="2">
    <source>
        <dbReference type="ARBA" id="ARBA00022679"/>
    </source>
</evidence>
<proteinExistence type="inferred from homology"/>
<evidence type="ECO:0000256" key="3">
    <source>
        <dbReference type="ARBA" id="ARBA00022741"/>
    </source>
</evidence>
<accession>A0A264VVE7</accession>
<dbReference type="GO" id="GO:0016301">
    <property type="term" value="F:kinase activity"/>
    <property type="evidence" value="ECO:0007669"/>
    <property type="project" value="UniProtKB-KW"/>
</dbReference>
<dbReference type="EMBL" id="NOWC01000006">
    <property type="protein sequence ID" value="OZS75314.1"/>
    <property type="molecule type" value="Genomic_DNA"/>
</dbReference>
<dbReference type="GeneID" id="92275358"/>
<keyword evidence="5" id="KW-0067">ATP-binding</keyword>
<dbReference type="RefSeq" id="WP_094961228.1">
    <property type="nucleotide sequence ID" value="NZ_CP098040.1"/>
</dbReference>
<evidence type="ECO:0000313" key="9">
    <source>
        <dbReference type="EMBL" id="OZS75314.1"/>
    </source>
</evidence>
<gene>
    <name evidence="9" type="ORF">CHI95_07365</name>
</gene>
<dbReference type="GO" id="GO:0005524">
    <property type="term" value="F:ATP binding"/>
    <property type="evidence" value="ECO:0007669"/>
    <property type="project" value="UniProtKB-KW"/>
</dbReference>
<feature type="domain" description="Four-carbon acid sugar kinase N-terminal" evidence="7">
    <location>
        <begin position="3"/>
        <end position="225"/>
    </location>
</feature>
<sequence>MKLLVIADDFTGANDTGVQFAKKHARTEILLDNTQKHSWFADVVVLNTESRALNAQVASENLRNSLKPFLSQKDKPVIYKKIDSTFRGNIGAEIETIMSETGLKLAIVAAAIPAAGRVTLNGECLVHGKALIETEFASDPKTPIVSSRIQTILHQQTTLPVIEVNLDQIRSGRFATWLQAQAPTQGSIIVTDAENDEDLALIAEAVFSIDRPCLLVGAAGFANALPENIFMDKKQGLPLFIVAGSMSSATIEQVNYAQTHCDASVIDVDVTQVLAATTQDNYMAALIKEISQTLNQQKHTIIRTSRDVQDRHHIDDLCNTYGMTRNELGKNISDFISLLTLNTLSVASIGGLFLTGGDIAIAVANTLGAKGYRIQSEVLPCIPCGTFIDSEIDDLPVITKAGGFGQITTLCEAIKYIEEIYCEK</sequence>
<evidence type="ECO:0000259" key="7">
    <source>
        <dbReference type="Pfam" id="PF07005"/>
    </source>
</evidence>
<dbReference type="InterPro" id="IPR031475">
    <property type="entry name" value="NBD_C"/>
</dbReference>
<reference evidence="9 10" key="1">
    <citation type="submission" date="2017-07" db="EMBL/GenBank/DDBJ databases">
        <title>blaIMP-27 on transferable plasmids in Proteus mirabilis and Providencia rettgeri.</title>
        <authorList>
            <person name="Potter R."/>
        </authorList>
    </citation>
    <scope>NUCLEOTIDE SEQUENCE [LARGE SCALE GENOMIC DNA]</scope>
    <source>
        <strain evidence="9 10">PR1</strain>
    </source>
</reference>
<evidence type="ECO:0008006" key="11">
    <source>
        <dbReference type="Google" id="ProtNLM"/>
    </source>
</evidence>
<keyword evidence="2" id="KW-0808">Transferase</keyword>
<evidence type="ECO:0000256" key="4">
    <source>
        <dbReference type="ARBA" id="ARBA00022777"/>
    </source>
</evidence>
<evidence type="ECO:0000256" key="1">
    <source>
        <dbReference type="ARBA" id="ARBA00005715"/>
    </source>
</evidence>
<dbReference type="Proteomes" id="UP000216001">
    <property type="component" value="Unassembled WGS sequence"/>
</dbReference>
<evidence type="ECO:0000256" key="6">
    <source>
        <dbReference type="ARBA" id="ARBA00023277"/>
    </source>
</evidence>
<dbReference type="STRING" id="587.RB151_018520"/>
<keyword evidence="6" id="KW-0119">Carbohydrate metabolism</keyword>
<protein>
    <recommendedName>
        <fullName evidence="11">Four-carbon acid sugar kinase family protein</fullName>
    </recommendedName>
</protein>
<keyword evidence="4" id="KW-0418">Kinase</keyword>
<feature type="domain" description="Four-carbon acid sugar kinase nucleotide binding" evidence="8">
    <location>
        <begin position="241"/>
        <end position="410"/>
    </location>
</feature>
<dbReference type="InterPro" id="IPR037051">
    <property type="entry name" value="4-carb_acid_sugar_kinase_N_sf"/>
</dbReference>
<evidence type="ECO:0000259" key="8">
    <source>
        <dbReference type="Pfam" id="PF17042"/>
    </source>
</evidence>
<organism evidence="9 10">
    <name type="scientific">Providencia rettgeri</name>
    <dbReference type="NCBI Taxonomy" id="587"/>
    <lineage>
        <taxon>Bacteria</taxon>
        <taxon>Pseudomonadati</taxon>
        <taxon>Pseudomonadota</taxon>
        <taxon>Gammaproteobacteria</taxon>
        <taxon>Enterobacterales</taxon>
        <taxon>Morganellaceae</taxon>
        <taxon>Providencia</taxon>
    </lineage>
</organism>
<evidence type="ECO:0000313" key="10">
    <source>
        <dbReference type="Proteomes" id="UP000216001"/>
    </source>
</evidence>
<dbReference type="Pfam" id="PF17042">
    <property type="entry name" value="NBD_C"/>
    <property type="match status" value="1"/>
</dbReference>
<dbReference type="Gene3D" id="3.40.50.10840">
    <property type="entry name" value="Putative sugar-binding, N-terminal domain"/>
    <property type="match status" value="1"/>
</dbReference>
<dbReference type="InterPro" id="IPR010737">
    <property type="entry name" value="4-carb_acid_sugar_kinase_N"/>
</dbReference>
<comment type="similarity">
    <text evidence="1">Belongs to the four-carbon acid sugar kinase family.</text>
</comment>
<comment type="caution">
    <text evidence="9">The sequence shown here is derived from an EMBL/GenBank/DDBJ whole genome shotgun (WGS) entry which is preliminary data.</text>
</comment>
<keyword evidence="3" id="KW-0547">Nucleotide-binding</keyword>
<dbReference type="Pfam" id="PF07005">
    <property type="entry name" value="SBD_N"/>
    <property type="match status" value="1"/>
</dbReference>
<dbReference type="InterPro" id="IPR042213">
    <property type="entry name" value="NBD_C_sf"/>
</dbReference>
<name>A0A264VVE7_PRORE</name>
<dbReference type="Gene3D" id="3.40.980.20">
    <property type="entry name" value="Four-carbon acid sugar kinase, nucleotide binding domain"/>
    <property type="match status" value="1"/>
</dbReference>
<dbReference type="NCBIfam" id="NF047819">
    <property type="entry name" value="ThrnKinDtnkGamma"/>
    <property type="match status" value="1"/>
</dbReference>
<evidence type="ECO:0000256" key="5">
    <source>
        <dbReference type="ARBA" id="ARBA00022840"/>
    </source>
</evidence>
<dbReference type="SUPFAM" id="SSF142764">
    <property type="entry name" value="YgbK-like"/>
    <property type="match status" value="1"/>
</dbReference>
<dbReference type="AlphaFoldDB" id="A0A264VVE7"/>